<keyword evidence="4 8" id="KW-0406">Ion transport</keyword>
<evidence type="ECO:0000256" key="4">
    <source>
        <dbReference type="ARBA" id="ARBA00023065"/>
    </source>
</evidence>
<keyword evidence="7 8" id="KW-0066">ATP synthesis</keyword>
<dbReference type="Proteomes" id="UP000229681">
    <property type="component" value="Unassembled WGS sequence"/>
</dbReference>
<comment type="caution">
    <text evidence="11">The sequence shown here is derived from an EMBL/GenBank/DDBJ whole genome shotgun (WGS) entry which is preliminary data.</text>
</comment>
<dbReference type="HAMAP" id="MF_00530">
    <property type="entry name" value="ATP_synth_epsil_bac"/>
    <property type="match status" value="1"/>
</dbReference>
<evidence type="ECO:0000256" key="1">
    <source>
        <dbReference type="ARBA" id="ARBA00004184"/>
    </source>
</evidence>
<dbReference type="AlphaFoldDB" id="A0A2M8PCN8"/>
<dbReference type="PANTHER" id="PTHR13822">
    <property type="entry name" value="ATP SYNTHASE DELTA/EPSILON CHAIN"/>
    <property type="match status" value="1"/>
</dbReference>
<reference evidence="11 12" key="1">
    <citation type="submission" date="2017-11" db="EMBL/GenBank/DDBJ databases">
        <title>Evolution of Phototrophy in the Chloroflexi Phylum Driven by Horizontal Gene Transfer.</title>
        <authorList>
            <person name="Ward L.M."/>
            <person name="Hemp J."/>
            <person name="Shih P.M."/>
            <person name="Mcglynn S.E."/>
            <person name="Fischer W."/>
        </authorList>
    </citation>
    <scope>NUCLEOTIDE SEQUENCE [LARGE SCALE GENOMIC DNA]</scope>
    <source>
        <strain evidence="11">JP3_13</strain>
    </source>
</reference>
<dbReference type="SUPFAM" id="SSF51344">
    <property type="entry name" value="Epsilon subunit of F1F0-ATP synthase N-terminal domain"/>
    <property type="match status" value="1"/>
</dbReference>
<proteinExistence type="inferred from homology"/>
<evidence type="ECO:0000256" key="6">
    <source>
        <dbReference type="ARBA" id="ARBA00023196"/>
    </source>
</evidence>
<dbReference type="EMBL" id="PGTM01000173">
    <property type="protein sequence ID" value="PJF35316.1"/>
    <property type="molecule type" value="Genomic_DNA"/>
</dbReference>
<dbReference type="GO" id="GO:0005886">
    <property type="term" value="C:plasma membrane"/>
    <property type="evidence" value="ECO:0007669"/>
    <property type="project" value="UniProtKB-SubCell"/>
</dbReference>
<dbReference type="InterPro" id="IPR020546">
    <property type="entry name" value="ATP_synth_F1_dsu/esu_N"/>
</dbReference>
<dbReference type="CDD" id="cd12152">
    <property type="entry name" value="F1-ATPase_delta"/>
    <property type="match status" value="1"/>
</dbReference>
<comment type="subunit">
    <text evidence="8 9">F-type ATPases have 2 components, CF(1) - the catalytic core - and CF(0) - the membrane proton channel. CF(1) has five subunits: alpha(3), beta(3), gamma(1), delta(1), epsilon(1). CF(0) has three main subunits: a, b and c.</text>
</comment>
<comment type="similarity">
    <text evidence="2 8 9">Belongs to the ATPase epsilon chain family.</text>
</comment>
<gene>
    <name evidence="8 11" type="primary">atpC</name>
    <name evidence="11" type="ORF">CUN49_11160</name>
</gene>
<comment type="subcellular location">
    <subcellularLocation>
        <location evidence="8">Cell membrane</location>
        <topology evidence="8">Peripheral membrane protein</topology>
    </subcellularLocation>
    <subcellularLocation>
        <location evidence="1">Endomembrane system</location>
        <topology evidence="1">Peripheral membrane protein</topology>
    </subcellularLocation>
</comment>
<dbReference type="PANTHER" id="PTHR13822:SF10">
    <property type="entry name" value="ATP SYNTHASE EPSILON CHAIN, CHLOROPLASTIC"/>
    <property type="match status" value="1"/>
</dbReference>
<dbReference type="GO" id="GO:0045259">
    <property type="term" value="C:proton-transporting ATP synthase complex"/>
    <property type="evidence" value="ECO:0007669"/>
    <property type="project" value="UniProtKB-KW"/>
</dbReference>
<evidence type="ECO:0000259" key="10">
    <source>
        <dbReference type="Pfam" id="PF02823"/>
    </source>
</evidence>
<evidence type="ECO:0000313" key="11">
    <source>
        <dbReference type="EMBL" id="PJF35316.1"/>
    </source>
</evidence>
<evidence type="ECO:0000256" key="7">
    <source>
        <dbReference type="ARBA" id="ARBA00023310"/>
    </source>
</evidence>
<evidence type="ECO:0000256" key="3">
    <source>
        <dbReference type="ARBA" id="ARBA00022448"/>
    </source>
</evidence>
<dbReference type="InterPro" id="IPR036771">
    <property type="entry name" value="ATPsynth_dsu/esu_N"/>
</dbReference>
<comment type="function">
    <text evidence="8">Produces ATP from ADP in the presence of a proton gradient across the membrane.</text>
</comment>
<keyword evidence="3 8" id="KW-0813">Transport</keyword>
<name>A0A2M8PCN8_9CHLR</name>
<evidence type="ECO:0000256" key="9">
    <source>
        <dbReference type="RuleBase" id="RU003656"/>
    </source>
</evidence>
<organism evidence="11 12">
    <name type="scientific">Candidatus Thermofonsia Clade 1 bacterium</name>
    <dbReference type="NCBI Taxonomy" id="2364210"/>
    <lineage>
        <taxon>Bacteria</taxon>
        <taxon>Bacillati</taxon>
        <taxon>Chloroflexota</taxon>
        <taxon>Candidatus Thermofontia</taxon>
        <taxon>Candidatus Thermofonsia Clade 1</taxon>
    </lineage>
</organism>
<accession>A0A2M8PCN8</accession>
<evidence type="ECO:0000256" key="2">
    <source>
        <dbReference type="ARBA" id="ARBA00005712"/>
    </source>
</evidence>
<dbReference type="Gene3D" id="2.60.15.10">
    <property type="entry name" value="F0F1 ATP synthase delta/epsilon subunit, N-terminal"/>
    <property type="match status" value="1"/>
</dbReference>
<keyword evidence="8" id="KW-1003">Cell membrane</keyword>
<dbReference type="GO" id="GO:0046933">
    <property type="term" value="F:proton-transporting ATP synthase activity, rotational mechanism"/>
    <property type="evidence" value="ECO:0007669"/>
    <property type="project" value="UniProtKB-UniRule"/>
</dbReference>
<keyword evidence="6 8" id="KW-0139">CF(1)</keyword>
<evidence type="ECO:0000256" key="5">
    <source>
        <dbReference type="ARBA" id="ARBA00023136"/>
    </source>
</evidence>
<sequence length="154" mass="16954">MPIRVDIVTQEGPLFSEPYADAVILPGSEGEMGILPGHAALLATLGFGELRVRKGNAEESFIIYGGVVEVRPERVIVLADTAESTYELDIKKAQEARAAAERVMKEGLPPDKTAAILQELRRANLQENIMRRVRNRPPTVRIRESANGENKPEP</sequence>
<dbReference type="NCBIfam" id="TIGR01216">
    <property type="entry name" value="ATP_synt_epsi"/>
    <property type="match status" value="1"/>
</dbReference>
<dbReference type="GO" id="GO:0012505">
    <property type="term" value="C:endomembrane system"/>
    <property type="evidence" value="ECO:0007669"/>
    <property type="project" value="UniProtKB-SubCell"/>
</dbReference>
<dbReference type="Pfam" id="PF02823">
    <property type="entry name" value="ATP-synt_DE_N"/>
    <property type="match status" value="1"/>
</dbReference>
<keyword evidence="8" id="KW-0375">Hydrogen ion transport</keyword>
<protein>
    <recommendedName>
        <fullName evidence="8">ATP synthase epsilon chain</fullName>
    </recommendedName>
    <alternativeName>
        <fullName evidence="8">ATP synthase F1 sector epsilon subunit</fullName>
    </alternativeName>
    <alternativeName>
        <fullName evidence="8">F-ATPase epsilon subunit</fullName>
    </alternativeName>
</protein>
<dbReference type="InterPro" id="IPR001469">
    <property type="entry name" value="ATP_synth_F1_dsu/esu"/>
</dbReference>
<feature type="domain" description="ATP synthase F1 complex delta/epsilon subunit N-terminal" evidence="10">
    <location>
        <begin position="4"/>
        <end position="82"/>
    </location>
</feature>
<evidence type="ECO:0000256" key="8">
    <source>
        <dbReference type="HAMAP-Rule" id="MF_00530"/>
    </source>
</evidence>
<evidence type="ECO:0000313" key="12">
    <source>
        <dbReference type="Proteomes" id="UP000229681"/>
    </source>
</evidence>
<keyword evidence="5 8" id="KW-0472">Membrane</keyword>
<dbReference type="GO" id="GO:0005524">
    <property type="term" value="F:ATP binding"/>
    <property type="evidence" value="ECO:0007669"/>
    <property type="project" value="UniProtKB-UniRule"/>
</dbReference>